<sequence>VDFLSFRFYSLSLVLSCRDVVAVELPLAYPIDQMLSEISEVQKNAIVDKHNEIRREVKPTASNMMKMVWNEKAERTARRWASKCQPKSSSKEDRKVDEIICGEIVLQTNYAMLWSDAIESLSSERTYFQYGVGTTDLTKNVDSYTQMIWHNSNQVGCALAFCPQGSGTFIYVCHYCPGGNVREFLKTPYAAGPPCGDCPGNCEDNLCNNPCPYVDAYDYCDELIESFTCSQRFVKEKCRGSCECATDEE</sequence>
<dbReference type="GeneTree" id="ENSGT00940000162362"/>
<dbReference type="FunFam" id="1.10.10.740:FF:000001">
    <property type="entry name" value="Cysteine-rich secretory protein 2"/>
    <property type="match status" value="1"/>
</dbReference>
<dbReference type="PANTHER" id="PTHR10334">
    <property type="entry name" value="CYSTEINE-RICH SECRETORY PROTEIN-RELATED"/>
    <property type="match status" value="1"/>
</dbReference>
<name>G1KM75_ANOCA</name>
<keyword evidence="7" id="KW-1185">Reference proteome</keyword>
<dbReference type="Gene3D" id="1.10.10.740">
    <property type="entry name" value="Crisp domain"/>
    <property type="match status" value="1"/>
</dbReference>
<feature type="domain" description="ShKT" evidence="5">
    <location>
        <begin position="211"/>
        <end position="244"/>
    </location>
</feature>
<dbReference type="InParanoid" id="G1KM75"/>
<proteinExistence type="inferred from homology"/>
<evidence type="ECO:0000313" key="6">
    <source>
        <dbReference type="Ensembl" id="ENSACAP00000012129.3"/>
    </source>
</evidence>
<reference evidence="6" key="3">
    <citation type="submission" date="2025-09" db="UniProtKB">
        <authorList>
            <consortium name="Ensembl"/>
        </authorList>
    </citation>
    <scope>IDENTIFICATION</scope>
</reference>
<comment type="similarity">
    <text evidence="1">Belongs to the CRISP family.</text>
</comment>
<keyword evidence="2 3" id="KW-1015">Disulfide bond</keyword>
<dbReference type="Pfam" id="PF00188">
    <property type="entry name" value="CAP"/>
    <property type="match status" value="1"/>
</dbReference>
<organism evidence="6 7">
    <name type="scientific">Anolis carolinensis</name>
    <name type="common">Green anole</name>
    <name type="synonym">American chameleon</name>
    <dbReference type="NCBI Taxonomy" id="28377"/>
    <lineage>
        <taxon>Eukaryota</taxon>
        <taxon>Metazoa</taxon>
        <taxon>Chordata</taxon>
        <taxon>Craniata</taxon>
        <taxon>Vertebrata</taxon>
        <taxon>Euteleostomi</taxon>
        <taxon>Lepidosauria</taxon>
        <taxon>Squamata</taxon>
        <taxon>Bifurcata</taxon>
        <taxon>Unidentata</taxon>
        <taxon>Episquamata</taxon>
        <taxon>Toxicofera</taxon>
        <taxon>Iguania</taxon>
        <taxon>Dactyloidae</taxon>
        <taxon>Anolis</taxon>
    </lineage>
</organism>
<dbReference type="Proteomes" id="UP000001646">
    <property type="component" value="Chromosome 1"/>
</dbReference>
<evidence type="ECO:0000256" key="4">
    <source>
        <dbReference type="SAM" id="SignalP"/>
    </source>
</evidence>
<dbReference type="Bgee" id="ENSACAG00000012387">
    <property type="expression patterns" value="Expressed in brain"/>
</dbReference>
<dbReference type="Pfam" id="PF08562">
    <property type="entry name" value="Crisp"/>
    <property type="match status" value="1"/>
</dbReference>
<reference evidence="6 7" key="1">
    <citation type="submission" date="2009-12" db="EMBL/GenBank/DDBJ databases">
        <title>The Genome Sequence of Anolis carolinensis (Green Anole Lizard).</title>
        <authorList>
            <consortium name="The Genome Sequencing Platform"/>
            <person name="Di Palma F."/>
            <person name="Alfoldi J."/>
            <person name="Heiman D."/>
            <person name="Young S."/>
            <person name="Grabherr M."/>
            <person name="Johnson J."/>
            <person name="Lander E.S."/>
            <person name="Lindblad-Toh K."/>
        </authorList>
    </citation>
    <scope>NUCLEOTIDE SEQUENCE [LARGE SCALE GENOMIC DNA]</scope>
    <source>
        <strain evidence="6 7">JBL SC #1</strain>
    </source>
</reference>
<accession>G1KM75</accession>
<dbReference type="InterPro" id="IPR003582">
    <property type="entry name" value="ShKT_dom"/>
</dbReference>
<keyword evidence="4" id="KW-0732">Signal</keyword>
<dbReference type="InterPro" id="IPR001283">
    <property type="entry name" value="CRISP-related"/>
</dbReference>
<feature type="disulfide bond" evidence="3">
    <location>
        <begin position="229"/>
        <end position="242"/>
    </location>
</feature>
<evidence type="ECO:0000259" key="5">
    <source>
        <dbReference type="PROSITE" id="PS51670"/>
    </source>
</evidence>
<feature type="signal peptide" evidence="4">
    <location>
        <begin position="1"/>
        <end position="22"/>
    </location>
</feature>
<dbReference type="PROSITE" id="PS51670">
    <property type="entry name" value="SHKT"/>
    <property type="match status" value="1"/>
</dbReference>
<dbReference type="InterPro" id="IPR018244">
    <property type="entry name" value="Allrgn_V5/Tpx1_CS"/>
</dbReference>
<dbReference type="HOGENOM" id="CLU_035730_2_1_1"/>
<protein>
    <recommendedName>
        <fullName evidence="5">ShKT domain-containing protein</fullName>
    </recommendedName>
</protein>
<evidence type="ECO:0000256" key="3">
    <source>
        <dbReference type="PROSITE-ProRule" id="PRU01005"/>
    </source>
</evidence>
<dbReference type="GO" id="GO:0005615">
    <property type="term" value="C:extracellular space"/>
    <property type="evidence" value="ECO:0000318"/>
    <property type="project" value="GO_Central"/>
</dbReference>
<dbReference type="AlphaFoldDB" id="G1KM75"/>
<evidence type="ECO:0000256" key="1">
    <source>
        <dbReference type="ARBA" id="ARBA00009923"/>
    </source>
</evidence>
<evidence type="ECO:0000313" key="7">
    <source>
        <dbReference type="Proteomes" id="UP000001646"/>
    </source>
</evidence>
<dbReference type="eggNOG" id="KOG3017">
    <property type="taxonomic scope" value="Eukaryota"/>
</dbReference>
<dbReference type="InterPro" id="IPR014044">
    <property type="entry name" value="CAP_dom"/>
</dbReference>
<dbReference type="Ensembl" id="ENSACAT00000012374.3">
    <property type="protein sequence ID" value="ENSACAP00000012129.3"/>
    <property type="gene ID" value="ENSACAG00000012387.3"/>
</dbReference>
<dbReference type="PRINTS" id="PR00837">
    <property type="entry name" value="V5TPXLIKE"/>
</dbReference>
<dbReference type="SUPFAM" id="SSF57546">
    <property type="entry name" value="Crisp domain-like"/>
    <property type="match status" value="1"/>
</dbReference>
<dbReference type="STRING" id="28377.ENSACAP00000012129"/>
<feature type="chain" id="PRO_5032410945" description="ShKT domain-containing protein" evidence="4">
    <location>
        <begin position="23"/>
        <end position="249"/>
    </location>
</feature>
<dbReference type="GO" id="GO:0006952">
    <property type="term" value="P:defense response"/>
    <property type="evidence" value="ECO:0007669"/>
    <property type="project" value="UniProtKB-ARBA"/>
</dbReference>
<comment type="caution">
    <text evidence="3">Lacks conserved residue(s) required for the propagation of feature annotation.</text>
</comment>
<reference evidence="6" key="2">
    <citation type="submission" date="2025-08" db="UniProtKB">
        <authorList>
            <consortium name="Ensembl"/>
        </authorList>
    </citation>
    <scope>IDENTIFICATION</scope>
</reference>
<dbReference type="InterPro" id="IPR013871">
    <property type="entry name" value="Cysteine_rich_secretory"/>
</dbReference>
<dbReference type="SMART" id="SM00198">
    <property type="entry name" value="SCP"/>
    <property type="match status" value="1"/>
</dbReference>
<dbReference type="SUPFAM" id="SSF55797">
    <property type="entry name" value="PR-1-like"/>
    <property type="match status" value="1"/>
</dbReference>
<dbReference type="PROSITE" id="PS01010">
    <property type="entry name" value="CRISP_2"/>
    <property type="match status" value="1"/>
</dbReference>
<evidence type="ECO:0000256" key="2">
    <source>
        <dbReference type="ARBA" id="ARBA00023157"/>
    </source>
</evidence>
<dbReference type="InterPro" id="IPR042076">
    <property type="entry name" value="Crisp-like_dom"/>
</dbReference>
<dbReference type="FunFam" id="3.40.33.10:FF:000005">
    <property type="entry name" value="Cysteine-rich secretory protein 2"/>
    <property type="match status" value="1"/>
</dbReference>
<dbReference type="InterPro" id="IPR035940">
    <property type="entry name" value="CAP_sf"/>
</dbReference>
<feature type="disulfide bond" evidence="3">
    <location>
        <begin position="220"/>
        <end position="238"/>
    </location>
</feature>
<dbReference type="Gene3D" id="3.40.33.10">
    <property type="entry name" value="CAP"/>
    <property type="match status" value="1"/>
</dbReference>